<dbReference type="PANTHER" id="PTHR23331:SF1">
    <property type="entry name" value="WASH COMPLEX SUBUNIT 1"/>
    <property type="match status" value="1"/>
</dbReference>
<evidence type="ECO:0000313" key="5">
    <source>
        <dbReference type="WBParaSite" id="ACRNAN_Path_47.g172.t1"/>
    </source>
</evidence>
<dbReference type="GO" id="GO:0032456">
    <property type="term" value="P:endocytic recycling"/>
    <property type="evidence" value="ECO:0007669"/>
    <property type="project" value="TreeGrafter"/>
</dbReference>
<dbReference type="GO" id="GO:0006887">
    <property type="term" value="P:exocytosis"/>
    <property type="evidence" value="ECO:0007669"/>
    <property type="project" value="TreeGrafter"/>
</dbReference>
<dbReference type="InterPro" id="IPR003124">
    <property type="entry name" value="WH2_dom"/>
</dbReference>
<feature type="compositionally biased region" description="Polar residues" evidence="2">
    <location>
        <begin position="158"/>
        <end position="178"/>
    </location>
</feature>
<dbReference type="PROSITE" id="PS51082">
    <property type="entry name" value="WH2"/>
    <property type="match status" value="1"/>
</dbReference>
<accession>A0A914C763</accession>
<sequence>MKPTLLPCHNYSIEDSRASPRLLASSTHIRDSIGRKKNYIYSFLKPKFFEMVSQKDIAKDRTNAPIVSDKYSCLLIDEKKLVDEKIGADPFSTKESELYPNSLLIFDELKQDKVADSIITKPLPKSIKSFEFPDFLQLPGVIKNRSIEHFSDHIVSRTESQASLEPISESLSTNVSTNQKEREKSIKVSANEPVIFQKDEEATSSRAIESNVVQVAHPPPPPPPPPPPIPPPLLTTNNTSLPSLDEGRSNLMEAIRAAGGTGKVKLKPIEPKQTPIKTQEPASRMVVEDATDDLMASLQKALDKRRRGISGRADKFANLENKKRSGNSQNSVEPLSRLREVIPAPQQQQHSSMKFSSDDEDWR</sequence>
<evidence type="ECO:0000256" key="2">
    <source>
        <dbReference type="SAM" id="MobiDB-lite"/>
    </source>
</evidence>
<organism evidence="4 5">
    <name type="scientific">Acrobeloides nanus</name>
    <dbReference type="NCBI Taxonomy" id="290746"/>
    <lineage>
        <taxon>Eukaryota</taxon>
        <taxon>Metazoa</taxon>
        <taxon>Ecdysozoa</taxon>
        <taxon>Nematoda</taxon>
        <taxon>Chromadorea</taxon>
        <taxon>Rhabditida</taxon>
        <taxon>Tylenchina</taxon>
        <taxon>Cephalobomorpha</taxon>
        <taxon>Cephaloboidea</taxon>
        <taxon>Cephalobidae</taxon>
        <taxon>Acrobeloides</taxon>
    </lineage>
</organism>
<dbReference type="PANTHER" id="PTHR23331">
    <property type="entry name" value="CXYORF1"/>
    <property type="match status" value="1"/>
</dbReference>
<evidence type="ECO:0000259" key="3">
    <source>
        <dbReference type="PROSITE" id="PS51082"/>
    </source>
</evidence>
<keyword evidence="1" id="KW-0009">Actin-binding</keyword>
<keyword evidence="4" id="KW-1185">Reference proteome</keyword>
<dbReference type="InterPro" id="IPR028290">
    <property type="entry name" value="WASH1"/>
</dbReference>
<dbReference type="GO" id="GO:0003779">
    <property type="term" value="F:actin binding"/>
    <property type="evidence" value="ECO:0007669"/>
    <property type="project" value="UniProtKB-KW"/>
</dbReference>
<evidence type="ECO:0000256" key="1">
    <source>
        <dbReference type="ARBA" id="ARBA00023203"/>
    </source>
</evidence>
<dbReference type="GO" id="GO:0005829">
    <property type="term" value="C:cytosol"/>
    <property type="evidence" value="ECO:0007669"/>
    <property type="project" value="GOC"/>
</dbReference>
<dbReference type="GO" id="GO:0071203">
    <property type="term" value="C:WASH complex"/>
    <property type="evidence" value="ECO:0007669"/>
    <property type="project" value="InterPro"/>
</dbReference>
<feature type="domain" description="WH2" evidence="3">
    <location>
        <begin position="247"/>
        <end position="269"/>
    </location>
</feature>
<protein>
    <submittedName>
        <fullName evidence="5">WH2 domain-containing protein</fullName>
    </submittedName>
</protein>
<evidence type="ECO:0000313" key="4">
    <source>
        <dbReference type="Proteomes" id="UP000887540"/>
    </source>
</evidence>
<dbReference type="AlphaFoldDB" id="A0A914C763"/>
<dbReference type="GO" id="GO:0005769">
    <property type="term" value="C:early endosome"/>
    <property type="evidence" value="ECO:0007669"/>
    <property type="project" value="InterPro"/>
</dbReference>
<feature type="compositionally biased region" description="Basic and acidic residues" evidence="2">
    <location>
        <begin position="312"/>
        <end position="323"/>
    </location>
</feature>
<feature type="region of interest" description="Disordered" evidence="2">
    <location>
        <begin position="303"/>
        <end position="363"/>
    </location>
</feature>
<dbReference type="GO" id="GO:0055037">
    <property type="term" value="C:recycling endosome"/>
    <property type="evidence" value="ECO:0007669"/>
    <property type="project" value="TreeGrafter"/>
</dbReference>
<dbReference type="WBParaSite" id="ACRNAN_Path_47.g172.t1">
    <property type="protein sequence ID" value="ACRNAN_Path_47.g172.t1"/>
    <property type="gene ID" value="ACRNAN_Path_47.g172"/>
</dbReference>
<dbReference type="GO" id="GO:0043014">
    <property type="term" value="F:alpha-tubulin binding"/>
    <property type="evidence" value="ECO:0007669"/>
    <property type="project" value="InterPro"/>
</dbReference>
<feature type="region of interest" description="Disordered" evidence="2">
    <location>
        <begin position="158"/>
        <end position="185"/>
    </location>
</feature>
<reference evidence="5" key="1">
    <citation type="submission" date="2022-11" db="UniProtKB">
        <authorList>
            <consortium name="WormBaseParasite"/>
        </authorList>
    </citation>
    <scope>IDENTIFICATION</scope>
</reference>
<proteinExistence type="predicted"/>
<dbReference type="GO" id="GO:0042147">
    <property type="term" value="P:retrograde transport, endosome to Golgi"/>
    <property type="evidence" value="ECO:0007669"/>
    <property type="project" value="TreeGrafter"/>
</dbReference>
<feature type="compositionally biased region" description="Pro residues" evidence="2">
    <location>
        <begin position="217"/>
        <end position="233"/>
    </location>
</feature>
<feature type="compositionally biased region" description="Polar residues" evidence="2">
    <location>
        <begin position="345"/>
        <end position="355"/>
    </location>
</feature>
<feature type="region of interest" description="Disordered" evidence="2">
    <location>
        <begin position="214"/>
        <end position="244"/>
    </location>
</feature>
<name>A0A914C763_9BILA</name>
<feature type="compositionally biased region" description="Low complexity" evidence="2">
    <location>
        <begin position="234"/>
        <end position="244"/>
    </location>
</feature>
<dbReference type="GO" id="GO:0043015">
    <property type="term" value="F:gamma-tubulin binding"/>
    <property type="evidence" value="ECO:0007669"/>
    <property type="project" value="TreeGrafter"/>
</dbReference>
<dbReference type="Proteomes" id="UP000887540">
    <property type="component" value="Unplaced"/>
</dbReference>
<dbReference type="GO" id="GO:0034314">
    <property type="term" value="P:Arp2/3 complex-mediated actin nucleation"/>
    <property type="evidence" value="ECO:0007669"/>
    <property type="project" value="InterPro"/>
</dbReference>